<dbReference type="Ensembl" id="ENSPLOT00000016179.1">
    <property type="protein sequence ID" value="ENSPLOP00000014600.1"/>
    <property type="gene ID" value="ENSPLOG00000010705.1"/>
</dbReference>
<evidence type="ECO:0000256" key="14">
    <source>
        <dbReference type="ARBA" id="ARBA00074461"/>
    </source>
</evidence>
<evidence type="ECO:0000256" key="12">
    <source>
        <dbReference type="ARBA" id="ARBA00023163"/>
    </source>
</evidence>
<organism evidence="20 21">
    <name type="scientific">Panthera leo</name>
    <name type="common">Lion</name>
    <dbReference type="NCBI Taxonomy" id="9689"/>
    <lineage>
        <taxon>Eukaryota</taxon>
        <taxon>Metazoa</taxon>
        <taxon>Chordata</taxon>
        <taxon>Craniata</taxon>
        <taxon>Vertebrata</taxon>
        <taxon>Euteleostomi</taxon>
        <taxon>Mammalia</taxon>
        <taxon>Eutheria</taxon>
        <taxon>Laurasiatheria</taxon>
        <taxon>Carnivora</taxon>
        <taxon>Feliformia</taxon>
        <taxon>Felidae</taxon>
        <taxon>Pantherinae</taxon>
        <taxon>Panthera</taxon>
    </lineage>
</organism>
<dbReference type="GO" id="GO:0010468">
    <property type="term" value="P:regulation of gene expression"/>
    <property type="evidence" value="ECO:0007669"/>
    <property type="project" value="UniProtKB-ARBA"/>
</dbReference>
<reference evidence="20" key="2">
    <citation type="submission" date="2025-08" db="UniProtKB">
        <authorList>
            <consortium name="Ensembl"/>
        </authorList>
    </citation>
    <scope>IDENTIFICATION</scope>
</reference>
<name>A0A8C8X5S0_PANLE</name>
<evidence type="ECO:0000256" key="10">
    <source>
        <dbReference type="ARBA" id="ARBA00023125"/>
    </source>
</evidence>
<dbReference type="GO" id="GO:0051239">
    <property type="term" value="P:regulation of multicellular organismal process"/>
    <property type="evidence" value="ECO:0007669"/>
    <property type="project" value="UniProtKB-ARBA"/>
</dbReference>
<keyword evidence="10" id="KW-0238">DNA-binding</keyword>
<keyword evidence="7" id="KW-0862">Zinc</keyword>
<keyword evidence="4" id="KW-0479">Metal-binding</keyword>
<keyword evidence="6 17" id="KW-0863">Zinc-finger</keyword>
<keyword evidence="3" id="KW-0399">Innate immunity</keyword>
<evidence type="ECO:0000256" key="11">
    <source>
        <dbReference type="ARBA" id="ARBA00023130"/>
    </source>
</evidence>
<evidence type="ECO:0000256" key="7">
    <source>
        <dbReference type="ARBA" id="ARBA00022833"/>
    </source>
</evidence>
<dbReference type="Pfam" id="PF00096">
    <property type="entry name" value="zf-C2H2"/>
    <property type="match status" value="3"/>
</dbReference>
<dbReference type="SMART" id="SM00355">
    <property type="entry name" value="ZnF_C2H2"/>
    <property type="match status" value="4"/>
</dbReference>
<dbReference type="PANTHER" id="PTHR23235:SF120">
    <property type="entry name" value="KRUPPEL-LIKE FACTOR 15"/>
    <property type="match status" value="1"/>
</dbReference>
<evidence type="ECO:0000256" key="6">
    <source>
        <dbReference type="ARBA" id="ARBA00022771"/>
    </source>
</evidence>
<evidence type="ECO:0000256" key="13">
    <source>
        <dbReference type="ARBA" id="ARBA00023242"/>
    </source>
</evidence>
<dbReference type="Proteomes" id="UP000694399">
    <property type="component" value="Chromosome C2"/>
</dbReference>
<keyword evidence="13" id="KW-0539">Nucleus</keyword>
<evidence type="ECO:0000256" key="3">
    <source>
        <dbReference type="ARBA" id="ARBA00022588"/>
    </source>
</evidence>
<sequence>MKGESAPELGCCHKTQPPGSTGSSLSSSLDFQLCQGNQGLDLYLCALQPASLGMAPQGLRSDTSSTTLQPPGLHAGSTDGEKLTAKHSANRDQRGSQWERAGEGARCPSFCPHSSSCPPPWQNSRSPSPLAFCSCLSCLLPTPISKVLPFCLHPFCPAYPLLLPPPYLLTYGALPSVRCPRLFMQPPDPSHPIMAMPSLLMSVNEPGAPTAQRETLYPYPGASQASGQIQSFQAWNPGPGAARTYSSGQKSAGRAAPARRTPLGSRTGTAVLPYPLRKENGKILYECNVCGKNFGQLSNLKVHLRVHSGERPFQCALCQKRFTQLAHLQKHQLVHTGERPHKCLTCHKRFSSSSNLKTHLRMHSGARPFGCSVCPSRFTRHVHLKLHQRLHARRPCGLAHTHLPPASLACFARWHREALGLVGVSSERQLGWDSEKVKRSSASGASKGSQPEPWCRDCRGEGAGQSD</sequence>
<evidence type="ECO:0000256" key="16">
    <source>
        <dbReference type="ARBA" id="ARBA00078155"/>
    </source>
</evidence>
<proteinExistence type="inferred from homology"/>
<comment type="subcellular location">
    <subcellularLocation>
        <location evidence="1">Nucleus</location>
    </subcellularLocation>
</comment>
<dbReference type="FunFam" id="3.30.160.60:FF:001272">
    <property type="entry name" value="Zinc finger protein 683"/>
    <property type="match status" value="1"/>
</dbReference>
<feature type="compositionally biased region" description="Polar residues" evidence="18">
    <location>
        <begin position="60"/>
        <end position="69"/>
    </location>
</feature>
<dbReference type="GO" id="GO:0002250">
    <property type="term" value="P:adaptive immune response"/>
    <property type="evidence" value="ECO:0007669"/>
    <property type="project" value="UniProtKB-KW"/>
</dbReference>
<dbReference type="FunFam" id="3.30.160.60:FF:000262">
    <property type="entry name" value="PR domain zinc finger protein 1"/>
    <property type="match status" value="1"/>
</dbReference>
<evidence type="ECO:0000256" key="4">
    <source>
        <dbReference type="ARBA" id="ARBA00022723"/>
    </source>
</evidence>
<dbReference type="GO" id="GO:0008270">
    <property type="term" value="F:zinc ion binding"/>
    <property type="evidence" value="ECO:0007669"/>
    <property type="project" value="UniProtKB-KW"/>
</dbReference>
<evidence type="ECO:0000256" key="5">
    <source>
        <dbReference type="ARBA" id="ARBA00022737"/>
    </source>
</evidence>
<dbReference type="AlphaFoldDB" id="A0A8C8X5S0"/>
<keyword evidence="8" id="KW-0391">Immunity</keyword>
<feature type="domain" description="C2H2-type" evidence="19">
    <location>
        <begin position="285"/>
        <end position="312"/>
    </location>
</feature>
<evidence type="ECO:0000256" key="2">
    <source>
        <dbReference type="ARBA" id="ARBA00006991"/>
    </source>
</evidence>
<gene>
    <name evidence="20" type="primary">ZNF683</name>
</gene>
<evidence type="ECO:0000256" key="1">
    <source>
        <dbReference type="ARBA" id="ARBA00004123"/>
    </source>
</evidence>
<keyword evidence="12" id="KW-0804">Transcription</keyword>
<dbReference type="GeneTree" id="ENSGT00940000163172"/>
<feature type="region of interest" description="Disordered" evidence="18">
    <location>
        <begin position="56"/>
        <end position="99"/>
    </location>
</feature>
<dbReference type="Gene3D" id="3.30.160.60">
    <property type="entry name" value="Classic Zinc Finger"/>
    <property type="match status" value="4"/>
</dbReference>
<keyword evidence="21" id="KW-1185">Reference proteome</keyword>
<dbReference type="OMA" id="KCQMCHK"/>
<feature type="domain" description="C2H2-type" evidence="19">
    <location>
        <begin position="313"/>
        <end position="340"/>
    </location>
</feature>
<evidence type="ECO:0000256" key="9">
    <source>
        <dbReference type="ARBA" id="ARBA00023015"/>
    </source>
</evidence>
<accession>A0A8C8X5S0</accession>
<comment type="similarity">
    <text evidence="2">Belongs to the krueppel C2H2-type zinc-finger protein family.</text>
</comment>
<keyword evidence="5" id="KW-0677">Repeat</keyword>
<reference evidence="20" key="1">
    <citation type="journal article" date="2019" name="bioRxiv">
        <title>Long live the king: chromosome-level assembly of the lion (Panthera leo) using linked-read, Hi-C, and long read data.</title>
        <authorList>
            <person name="Armstrong E.E."/>
            <person name="Taylor R.W."/>
            <person name="Miller D.E."/>
            <person name="Kaelin C."/>
            <person name="Barsh G."/>
            <person name="Hadly E.A."/>
            <person name="Petrov D."/>
        </authorList>
    </citation>
    <scope>NUCLEOTIDE SEQUENCE [LARGE SCALE GENOMIC DNA]</scope>
</reference>
<feature type="region of interest" description="Disordered" evidence="18">
    <location>
        <begin position="240"/>
        <end position="269"/>
    </location>
</feature>
<dbReference type="InterPro" id="IPR036236">
    <property type="entry name" value="Znf_C2H2_sf"/>
</dbReference>
<feature type="compositionally biased region" description="Low complexity" evidence="18">
    <location>
        <begin position="440"/>
        <end position="449"/>
    </location>
</feature>
<keyword evidence="11" id="KW-1064">Adaptive immunity</keyword>
<feature type="region of interest" description="Disordered" evidence="18">
    <location>
        <begin position="1"/>
        <end position="27"/>
    </location>
</feature>
<keyword evidence="9" id="KW-0805">Transcription regulation</keyword>
<dbReference type="FunFam" id="3.30.160.60:FF:000132">
    <property type="entry name" value="PR domain zinc finger protein 1"/>
    <property type="match status" value="1"/>
</dbReference>
<evidence type="ECO:0000313" key="20">
    <source>
        <dbReference type="Ensembl" id="ENSPLOP00000014600.1"/>
    </source>
</evidence>
<feature type="compositionally biased region" description="Basic and acidic residues" evidence="18">
    <location>
        <begin position="79"/>
        <end position="94"/>
    </location>
</feature>
<dbReference type="PROSITE" id="PS00028">
    <property type="entry name" value="ZINC_FINGER_C2H2_1"/>
    <property type="match status" value="4"/>
</dbReference>
<evidence type="ECO:0000256" key="17">
    <source>
        <dbReference type="PROSITE-ProRule" id="PRU00042"/>
    </source>
</evidence>
<dbReference type="GO" id="GO:0045087">
    <property type="term" value="P:innate immune response"/>
    <property type="evidence" value="ECO:0007669"/>
    <property type="project" value="UniProtKB-KW"/>
</dbReference>
<dbReference type="FunFam" id="3.30.160.60:FF:000446">
    <property type="entry name" value="Zinc finger protein"/>
    <property type="match status" value="1"/>
</dbReference>
<feature type="domain" description="C2H2-type" evidence="19">
    <location>
        <begin position="341"/>
        <end position="368"/>
    </location>
</feature>
<evidence type="ECO:0000256" key="8">
    <source>
        <dbReference type="ARBA" id="ARBA00022859"/>
    </source>
</evidence>
<dbReference type="PANTHER" id="PTHR23235">
    <property type="entry name" value="KRUEPPEL-LIKE TRANSCRIPTION FACTOR"/>
    <property type="match status" value="1"/>
</dbReference>
<protein>
    <recommendedName>
        <fullName evidence="14">Tissue-resident T-cell transcription regulator protein ZNF683</fullName>
    </recommendedName>
    <alternativeName>
        <fullName evidence="15">Homolog of Blimp-1 in T-cell</fullName>
    </alternativeName>
    <alternativeName>
        <fullName evidence="16">Zinc finger protein 683</fullName>
    </alternativeName>
</protein>
<reference evidence="20" key="3">
    <citation type="submission" date="2025-09" db="UniProtKB">
        <authorList>
            <consortium name="Ensembl"/>
        </authorList>
    </citation>
    <scope>IDENTIFICATION</scope>
</reference>
<feature type="region of interest" description="Disordered" evidence="18">
    <location>
        <begin position="431"/>
        <end position="467"/>
    </location>
</feature>
<dbReference type="PROSITE" id="PS50157">
    <property type="entry name" value="ZINC_FINGER_C2H2_2"/>
    <property type="match status" value="4"/>
</dbReference>
<evidence type="ECO:0000259" key="19">
    <source>
        <dbReference type="PROSITE" id="PS50157"/>
    </source>
</evidence>
<dbReference type="GO" id="GO:0003677">
    <property type="term" value="F:DNA binding"/>
    <property type="evidence" value="ECO:0007669"/>
    <property type="project" value="UniProtKB-KW"/>
</dbReference>
<evidence type="ECO:0000256" key="15">
    <source>
        <dbReference type="ARBA" id="ARBA00075301"/>
    </source>
</evidence>
<dbReference type="GO" id="GO:0005634">
    <property type="term" value="C:nucleus"/>
    <property type="evidence" value="ECO:0007669"/>
    <property type="project" value="UniProtKB-SubCell"/>
</dbReference>
<evidence type="ECO:0000256" key="18">
    <source>
        <dbReference type="SAM" id="MobiDB-lite"/>
    </source>
</evidence>
<feature type="domain" description="C2H2-type" evidence="19">
    <location>
        <begin position="369"/>
        <end position="392"/>
    </location>
</feature>
<evidence type="ECO:0000313" key="21">
    <source>
        <dbReference type="Proteomes" id="UP000694399"/>
    </source>
</evidence>
<dbReference type="InterPro" id="IPR013087">
    <property type="entry name" value="Znf_C2H2_type"/>
</dbReference>
<dbReference type="SUPFAM" id="SSF57667">
    <property type="entry name" value="beta-beta-alpha zinc fingers"/>
    <property type="match status" value="2"/>
</dbReference>
<dbReference type="GO" id="GO:0002682">
    <property type="term" value="P:regulation of immune system process"/>
    <property type="evidence" value="ECO:0007669"/>
    <property type="project" value="UniProtKB-ARBA"/>
</dbReference>